<keyword evidence="3" id="KW-0862">Zinc</keyword>
<proteinExistence type="predicted"/>
<accession>A0A8C4N570</accession>
<dbReference type="InterPro" id="IPR002893">
    <property type="entry name" value="Znf_MYND"/>
</dbReference>
<keyword evidence="1" id="KW-0479">Metal-binding</keyword>
<keyword evidence="2 4" id="KW-0863">Zinc-finger</keyword>
<dbReference type="SUPFAM" id="SSF54060">
    <property type="entry name" value="His-Me finger endonucleases"/>
    <property type="match status" value="1"/>
</dbReference>
<dbReference type="Ensembl" id="ENSEBUT00000002928.1">
    <property type="protein sequence ID" value="ENSEBUP00000002572.1"/>
    <property type="gene ID" value="ENSEBUG00000001981.1"/>
</dbReference>
<dbReference type="Gene3D" id="6.10.140.2220">
    <property type="match status" value="1"/>
</dbReference>
<dbReference type="GO" id="GO:0045202">
    <property type="term" value="C:synapse"/>
    <property type="evidence" value="ECO:0007669"/>
    <property type="project" value="TreeGrafter"/>
</dbReference>
<protein>
    <submittedName>
        <fullName evidence="6">Zinc finger, MYND-type containing 19</fullName>
    </submittedName>
</protein>
<dbReference type="PANTHER" id="PTHR46831:SF1">
    <property type="entry name" value="ZINC FINGER MYND DOMAIN-CONTAINING PROTEIN 19"/>
    <property type="match status" value="1"/>
</dbReference>
<evidence type="ECO:0000256" key="1">
    <source>
        <dbReference type="ARBA" id="ARBA00022723"/>
    </source>
</evidence>
<sequence length="229" mass="26160">MSDLRLGIVRLGRVAGKTKYTLIDERDISLVERYAFEAKMEIDADGNGARIFAHVFDPFSGRGSGCWLHDLLWEKHRGGVAPGFQVAHRNAVSVDNRLENLELVPQNSPLRPAPEMSRKQREQSLYWLAIQRLPCDPVDEHFPDLGTPRCYDANGEAVGRAPDDSWAYYECHYPPCSAIERQLREFHICGRCKAVRYCGSSCQQSDWPVHKKHCRERKRPAGDEPEPDR</sequence>
<organism evidence="6 7">
    <name type="scientific">Eptatretus burgeri</name>
    <name type="common">Inshore hagfish</name>
    <dbReference type="NCBI Taxonomy" id="7764"/>
    <lineage>
        <taxon>Eukaryota</taxon>
        <taxon>Metazoa</taxon>
        <taxon>Chordata</taxon>
        <taxon>Craniata</taxon>
        <taxon>Vertebrata</taxon>
        <taxon>Cyclostomata</taxon>
        <taxon>Myxini</taxon>
        <taxon>Myxiniformes</taxon>
        <taxon>Myxinidae</taxon>
        <taxon>Eptatretinae</taxon>
        <taxon>Eptatretus</taxon>
    </lineage>
</organism>
<dbReference type="InterPro" id="IPR003615">
    <property type="entry name" value="HNH_nuc"/>
</dbReference>
<name>A0A8C4N570_EPTBU</name>
<dbReference type="SUPFAM" id="SSF144232">
    <property type="entry name" value="HIT/MYND zinc finger-like"/>
    <property type="match status" value="1"/>
</dbReference>
<dbReference type="GO" id="GO:0016020">
    <property type="term" value="C:membrane"/>
    <property type="evidence" value="ECO:0007669"/>
    <property type="project" value="TreeGrafter"/>
</dbReference>
<evidence type="ECO:0000256" key="2">
    <source>
        <dbReference type="ARBA" id="ARBA00022771"/>
    </source>
</evidence>
<dbReference type="InterPro" id="IPR032978">
    <property type="entry name" value="ZMYND19"/>
</dbReference>
<evidence type="ECO:0000313" key="7">
    <source>
        <dbReference type="Proteomes" id="UP000694388"/>
    </source>
</evidence>
<dbReference type="Pfam" id="PF13392">
    <property type="entry name" value="HNH_3"/>
    <property type="match status" value="1"/>
</dbReference>
<dbReference type="GeneTree" id="ENSGT00940000153820"/>
<evidence type="ECO:0000256" key="3">
    <source>
        <dbReference type="ARBA" id="ARBA00022833"/>
    </source>
</evidence>
<dbReference type="AlphaFoldDB" id="A0A8C4N570"/>
<evidence type="ECO:0000259" key="5">
    <source>
        <dbReference type="PROSITE" id="PS50865"/>
    </source>
</evidence>
<evidence type="ECO:0000313" key="6">
    <source>
        <dbReference type="Ensembl" id="ENSEBUP00000002572.1"/>
    </source>
</evidence>
<dbReference type="GO" id="GO:0005737">
    <property type="term" value="C:cytoplasm"/>
    <property type="evidence" value="ECO:0007669"/>
    <property type="project" value="TreeGrafter"/>
</dbReference>
<dbReference type="OMA" id="FYECHYP"/>
<reference evidence="6" key="2">
    <citation type="submission" date="2025-09" db="UniProtKB">
        <authorList>
            <consortium name="Ensembl"/>
        </authorList>
    </citation>
    <scope>IDENTIFICATION</scope>
</reference>
<dbReference type="Proteomes" id="UP000694388">
    <property type="component" value="Unplaced"/>
</dbReference>
<dbReference type="Pfam" id="PF01753">
    <property type="entry name" value="zf-MYND"/>
    <property type="match status" value="1"/>
</dbReference>
<reference evidence="6" key="1">
    <citation type="submission" date="2025-08" db="UniProtKB">
        <authorList>
            <consortium name="Ensembl"/>
        </authorList>
    </citation>
    <scope>IDENTIFICATION</scope>
</reference>
<keyword evidence="7" id="KW-1185">Reference proteome</keyword>
<dbReference type="GO" id="GO:0008270">
    <property type="term" value="F:zinc ion binding"/>
    <property type="evidence" value="ECO:0007669"/>
    <property type="project" value="UniProtKB-KW"/>
</dbReference>
<feature type="domain" description="MYND-type" evidence="5">
    <location>
        <begin position="176"/>
        <end position="214"/>
    </location>
</feature>
<dbReference type="InterPro" id="IPR044925">
    <property type="entry name" value="His-Me_finger_sf"/>
</dbReference>
<dbReference type="PROSITE" id="PS50865">
    <property type="entry name" value="ZF_MYND_2"/>
    <property type="match status" value="1"/>
</dbReference>
<dbReference type="PANTHER" id="PTHR46831">
    <property type="entry name" value="ZINC FINGER MYND DOMAIN-CONTAINING PROTEIN 19"/>
    <property type="match status" value="1"/>
</dbReference>
<evidence type="ECO:0000256" key="4">
    <source>
        <dbReference type="PROSITE-ProRule" id="PRU00134"/>
    </source>
</evidence>